<protein>
    <submittedName>
        <fullName evidence="1">Uncharacterized protein</fullName>
    </submittedName>
</protein>
<evidence type="ECO:0000313" key="1">
    <source>
        <dbReference type="EMBL" id="KAI7944527.1"/>
    </source>
</evidence>
<reference evidence="2" key="2">
    <citation type="journal article" date="2018" name="Mol. Plant Microbe Interact.">
        <title>Genome sequence resources for the wheat stripe rust pathogen (Puccinia striiformis f. sp. tritici) and the barley stripe rust pathogen (Puccinia striiformis f. sp. hordei).</title>
        <authorList>
            <person name="Xia C."/>
            <person name="Wang M."/>
            <person name="Yin C."/>
            <person name="Cornejo O.E."/>
            <person name="Hulbert S.H."/>
            <person name="Chen X."/>
        </authorList>
    </citation>
    <scope>NUCLEOTIDE SEQUENCE [LARGE SCALE GENOMIC DNA]</scope>
    <source>
        <strain evidence="2">93-210</strain>
    </source>
</reference>
<proteinExistence type="predicted"/>
<organism evidence="1 2">
    <name type="scientific">Puccinia striiformis f. sp. tritici</name>
    <dbReference type="NCBI Taxonomy" id="168172"/>
    <lineage>
        <taxon>Eukaryota</taxon>
        <taxon>Fungi</taxon>
        <taxon>Dikarya</taxon>
        <taxon>Basidiomycota</taxon>
        <taxon>Pucciniomycotina</taxon>
        <taxon>Pucciniomycetes</taxon>
        <taxon>Pucciniales</taxon>
        <taxon>Pucciniaceae</taxon>
        <taxon>Puccinia</taxon>
    </lineage>
</organism>
<gene>
    <name evidence="1" type="ORF">MJO28_010222</name>
</gene>
<dbReference type="Proteomes" id="UP001060170">
    <property type="component" value="Chromosome 10"/>
</dbReference>
<dbReference type="EMBL" id="CM045874">
    <property type="protein sequence ID" value="KAI7944527.1"/>
    <property type="molecule type" value="Genomic_DNA"/>
</dbReference>
<reference evidence="1 2" key="3">
    <citation type="journal article" date="2022" name="Microbiol. Spectr.">
        <title>Folding features and dynamics of 3D genome architecture in plant fungal pathogens.</title>
        <authorList>
            <person name="Xia C."/>
        </authorList>
    </citation>
    <scope>NUCLEOTIDE SEQUENCE [LARGE SCALE GENOMIC DNA]</scope>
    <source>
        <strain evidence="1 2">93-210</strain>
    </source>
</reference>
<sequence length="570" mass="63645">MMCRRSSPHKLADLQLTKLYVSITRIWVSELERETVHFDRVADPIGNPSEVVLFGSESLVVPDHITHRSDLKTRHDRVFQWLGRSPIGNSLQRPGILSRYRIRWGHERLKKKVTCLFLIMAKSNVDRKPLGEMPVFRRGPGEGTQSSPIIVPSPDGEMRMAMAPDYPQGPEVARSASPPFIPYTAADRAVEDRFCALHGIQRPISPQYQPARFEEDIPVDPGFDRPLNPTRGFAENDGGRNAVQNERYPGAPIEAGLLVEEPSRFVALATTSEPGYQGVHYHTGRLDRVEPNAEGGFIQANQFRPMSFVDNPIDNQFRFQVDSFSDPGFPRNGKNPQFKDTDRTDPVFHRPERRQEFVNNHQSGFFTGGIPEANEPNLNAGDAGPPLPETSNGGSTDTSWSTFIAGVHRDIAASLDGFRAEHEVFLKQAQALLDNISQAQSGSSNGAPDPNSAPNESTFRSSRRPAAPPSPGAYPIEEWLYLERDQVRNLLSRDIGHLPRYSHTSERVVDSYMDTAGEMINHWHLYPPNLYKSLKGGLICSSPSMSGSDLLTKLLLSCFLFLVFILLLLI</sequence>
<accession>A0ACC0E4A1</accession>
<keyword evidence="2" id="KW-1185">Reference proteome</keyword>
<name>A0ACC0E4A1_9BASI</name>
<evidence type="ECO:0000313" key="2">
    <source>
        <dbReference type="Proteomes" id="UP001060170"/>
    </source>
</evidence>
<reference evidence="2" key="1">
    <citation type="journal article" date="2018" name="BMC Genomics">
        <title>Genomic insights into host adaptation between the wheat stripe rust pathogen (Puccinia striiformis f. sp. tritici) and the barley stripe rust pathogen (Puccinia striiformis f. sp. hordei).</title>
        <authorList>
            <person name="Xia C."/>
            <person name="Wang M."/>
            <person name="Yin C."/>
            <person name="Cornejo O.E."/>
            <person name="Hulbert S.H."/>
            <person name="Chen X."/>
        </authorList>
    </citation>
    <scope>NUCLEOTIDE SEQUENCE [LARGE SCALE GENOMIC DNA]</scope>
    <source>
        <strain evidence="2">93-210</strain>
    </source>
</reference>
<comment type="caution">
    <text evidence="1">The sequence shown here is derived from an EMBL/GenBank/DDBJ whole genome shotgun (WGS) entry which is preliminary data.</text>
</comment>